<evidence type="ECO:0000256" key="1">
    <source>
        <dbReference type="SAM" id="MobiDB-lite"/>
    </source>
</evidence>
<name>A0A815W0F8_9BILA</name>
<accession>A0A815W0F8</accession>
<sequence>MRQEKGRNWDDKARQEVAETQRGKAQAR</sequence>
<feature type="region of interest" description="Disordered" evidence="1">
    <location>
        <begin position="1"/>
        <end position="28"/>
    </location>
</feature>
<evidence type="ECO:0000313" key="3">
    <source>
        <dbReference type="Proteomes" id="UP000663891"/>
    </source>
</evidence>
<feature type="non-terminal residue" evidence="2">
    <location>
        <position position="28"/>
    </location>
</feature>
<organism evidence="2 3">
    <name type="scientific">Adineta steineri</name>
    <dbReference type="NCBI Taxonomy" id="433720"/>
    <lineage>
        <taxon>Eukaryota</taxon>
        <taxon>Metazoa</taxon>
        <taxon>Spiralia</taxon>
        <taxon>Gnathifera</taxon>
        <taxon>Rotifera</taxon>
        <taxon>Eurotatoria</taxon>
        <taxon>Bdelloidea</taxon>
        <taxon>Adinetida</taxon>
        <taxon>Adinetidae</taxon>
        <taxon>Adineta</taxon>
    </lineage>
</organism>
<proteinExistence type="predicted"/>
<reference evidence="2" key="1">
    <citation type="submission" date="2021-02" db="EMBL/GenBank/DDBJ databases">
        <authorList>
            <person name="Nowell W R."/>
        </authorList>
    </citation>
    <scope>NUCLEOTIDE SEQUENCE</scope>
</reference>
<gene>
    <name evidence="2" type="ORF">VCS650_LOCUS43961</name>
</gene>
<protein>
    <submittedName>
        <fullName evidence="2">Uncharacterized protein</fullName>
    </submittedName>
</protein>
<dbReference type="Proteomes" id="UP000663891">
    <property type="component" value="Unassembled WGS sequence"/>
</dbReference>
<comment type="caution">
    <text evidence="2">The sequence shown here is derived from an EMBL/GenBank/DDBJ whole genome shotgun (WGS) entry which is preliminary data.</text>
</comment>
<dbReference type="AlphaFoldDB" id="A0A815W0F8"/>
<evidence type="ECO:0000313" key="2">
    <source>
        <dbReference type="EMBL" id="CAF1539076.1"/>
    </source>
</evidence>
<dbReference type="EMBL" id="CAJNON010006434">
    <property type="protein sequence ID" value="CAF1539076.1"/>
    <property type="molecule type" value="Genomic_DNA"/>
</dbReference>
<feature type="compositionally biased region" description="Basic and acidic residues" evidence="1">
    <location>
        <begin position="1"/>
        <end position="22"/>
    </location>
</feature>